<name>A0ABT0GI69_9GAMM</name>
<dbReference type="Gene3D" id="1.10.10.2520">
    <property type="entry name" value="Cell wall hydrolase SleB, domain 1"/>
    <property type="match status" value="1"/>
</dbReference>
<keyword evidence="3" id="KW-1185">Reference proteome</keyword>
<keyword evidence="2" id="KW-0378">Hydrolase</keyword>
<evidence type="ECO:0000313" key="2">
    <source>
        <dbReference type="EMBL" id="MCK7593864.1"/>
    </source>
</evidence>
<protein>
    <submittedName>
        <fullName evidence="2">Cell wall hydrolase</fullName>
    </submittedName>
</protein>
<evidence type="ECO:0000313" key="3">
    <source>
        <dbReference type="Proteomes" id="UP001431449"/>
    </source>
</evidence>
<feature type="domain" description="Cell wall hydrolase SleB" evidence="1">
    <location>
        <begin position="34"/>
        <end position="142"/>
    </location>
</feature>
<dbReference type="Pfam" id="PF07486">
    <property type="entry name" value="Hydrolase_2"/>
    <property type="match status" value="1"/>
</dbReference>
<reference evidence="2" key="1">
    <citation type="submission" date="2022-04" db="EMBL/GenBank/DDBJ databases">
        <title>Lysobacter sp. CAU 1642 isolated from sea sand.</title>
        <authorList>
            <person name="Kim W."/>
        </authorList>
    </citation>
    <scope>NUCLEOTIDE SEQUENCE</scope>
    <source>
        <strain evidence="2">CAU 1642</strain>
    </source>
</reference>
<dbReference type="InterPro" id="IPR042047">
    <property type="entry name" value="SleB_dom1"/>
</dbReference>
<sequence length="147" mass="16465">MKLALMLWLASVLPQPVSDPLCLATTVYLEARNQSELGQQAVAEVALRRLESGRWGGSVCEVVTSPKQFAPTLVSPQFRFKNLKAWNKAVTVAFESMRQMSQPQQKRRFVVPGADHFHASHIAPPQWAQGVPVAQIGDHRFYKVTRL</sequence>
<gene>
    <name evidence="2" type="ORF">M0G41_09290</name>
</gene>
<accession>A0ABT0GI69</accession>
<organism evidence="2 3">
    <name type="scientific">Pseudomarimonas salicorniae</name>
    <dbReference type="NCBI Taxonomy" id="2933270"/>
    <lineage>
        <taxon>Bacteria</taxon>
        <taxon>Pseudomonadati</taxon>
        <taxon>Pseudomonadota</taxon>
        <taxon>Gammaproteobacteria</taxon>
        <taxon>Lysobacterales</taxon>
        <taxon>Lysobacteraceae</taxon>
        <taxon>Pseudomarimonas</taxon>
    </lineage>
</organism>
<dbReference type="RefSeq" id="WP_248208437.1">
    <property type="nucleotide sequence ID" value="NZ_JALNMH010000007.1"/>
</dbReference>
<dbReference type="Proteomes" id="UP001431449">
    <property type="component" value="Unassembled WGS sequence"/>
</dbReference>
<dbReference type="EMBL" id="JALNMH010000007">
    <property type="protein sequence ID" value="MCK7593864.1"/>
    <property type="molecule type" value="Genomic_DNA"/>
</dbReference>
<proteinExistence type="predicted"/>
<comment type="caution">
    <text evidence="2">The sequence shown here is derived from an EMBL/GenBank/DDBJ whole genome shotgun (WGS) entry which is preliminary data.</text>
</comment>
<dbReference type="GO" id="GO:0016787">
    <property type="term" value="F:hydrolase activity"/>
    <property type="evidence" value="ECO:0007669"/>
    <property type="project" value="UniProtKB-KW"/>
</dbReference>
<dbReference type="InterPro" id="IPR011105">
    <property type="entry name" value="Cell_wall_hydrolase_SleB"/>
</dbReference>
<evidence type="ECO:0000259" key="1">
    <source>
        <dbReference type="Pfam" id="PF07486"/>
    </source>
</evidence>